<dbReference type="Gene3D" id="1.10.340.70">
    <property type="match status" value="1"/>
</dbReference>
<keyword evidence="4" id="KW-1185">Reference proteome</keyword>
<dbReference type="InterPro" id="IPR027417">
    <property type="entry name" value="P-loop_NTPase"/>
</dbReference>
<dbReference type="GO" id="GO:0005634">
    <property type="term" value="C:nucleus"/>
    <property type="evidence" value="ECO:0007669"/>
    <property type="project" value="UniProtKB-ARBA"/>
</dbReference>
<feature type="domain" description="Integrase catalytic" evidence="2">
    <location>
        <begin position="398"/>
        <end position="566"/>
    </location>
</feature>
<evidence type="ECO:0000259" key="2">
    <source>
        <dbReference type="PROSITE" id="PS50994"/>
    </source>
</evidence>
<dbReference type="EMBL" id="JEMT01019791">
    <property type="protein sequence ID" value="EXX66054.1"/>
    <property type="molecule type" value="Genomic_DNA"/>
</dbReference>
<dbReference type="SUPFAM" id="SSF52540">
    <property type="entry name" value="P-loop containing nucleoside triphosphate hydrolases"/>
    <property type="match status" value="1"/>
</dbReference>
<dbReference type="FunFam" id="1.10.340.70:FF:000001">
    <property type="entry name" value="Retrovirus-related Pol polyprotein from transposon gypsy-like Protein"/>
    <property type="match status" value="1"/>
</dbReference>
<dbReference type="InterPro" id="IPR012337">
    <property type="entry name" value="RNaseH-like_sf"/>
</dbReference>
<reference evidence="3 4" key="1">
    <citation type="submission" date="2014-02" db="EMBL/GenBank/DDBJ databases">
        <title>Single nucleus genome sequencing reveals high similarity among nuclei of an endomycorrhizal fungus.</title>
        <authorList>
            <person name="Lin K."/>
            <person name="Geurts R."/>
            <person name="Zhang Z."/>
            <person name="Limpens E."/>
            <person name="Saunders D.G."/>
            <person name="Mu D."/>
            <person name="Pang E."/>
            <person name="Cao H."/>
            <person name="Cha H."/>
            <person name="Lin T."/>
            <person name="Zhou Q."/>
            <person name="Shang Y."/>
            <person name="Li Y."/>
            <person name="Ivanov S."/>
            <person name="Sharma T."/>
            <person name="Velzen R.V."/>
            <person name="Ruijter N.D."/>
            <person name="Aanen D.K."/>
            <person name="Win J."/>
            <person name="Kamoun S."/>
            <person name="Bisseling T."/>
            <person name="Huang S."/>
        </authorList>
    </citation>
    <scope>NUCLEOTIDE SEQUENCE [LARGE SCALE GENOMIC DNA]</scope>
    <source>
        <strain evidence="4">DAOM197198w</strain>
    </source>
</reference>
<sequence>MSAKVPVGRRARWVMELQQYNFEIIHSPGKENKNADALSRLLTMKKGKKPTMVIIDGVDGLGKTSIVQNLIKEWEKQGLKVRFNTFKRRRKDKEEFHKPKLETEWKFRKEVVEQINSRMLEYNKDTDIVILDKSPYCEYYYQKTKSFDRGLITPHGNHEMEKEIFRLKKLIDESVVIFLEKDGNTCWENYIGRETKKSEKSSYETLKKDEYLDMVKMFEDNQDMYKDTKRYSLVRVKNDDISWKKVYKEIENWRETLIKALKDIQEEIVKLRDKNRRLGNIKIEDWNEGEVLSIKEIQEEIIKAEITIGKTGIYKEILWKKGERKLRVIRKYEFEGLMYMMHDNELSGHFGMNATYEKMRERYYWKNMRKDIEEYIRTCWNCQVRGKPSGKSELHPIKIGEPFEVIGIDIVGPLNKTGKGNKYIVVAIDYFTKWAEARALKEATANEVTKFLWEDIICRHGCPRKIISDRGTHFNNKLMEKLTERCGINHRLSTPYHPEINGLVERFNRTLCESLARLRGQDWDRNVSSVLFAYRTKKHKSSNMQPFYVTYSREAKIPLDKDENKIKDVSRNCNIKTQCRM</sequence>
<dbReference type="SUPFAM" id="SSF53098">
    <property type="entry name" value="Ribonuclease H-like"/>
    <property type="match status" value="1"/>
</dbReference>
<dbReference type="Gene3D" id="3.30.420.10">
    <property type="entry name" value="Ribonuclease H-like superfamily/Ribonuclease H"/>
    <property type="match status" value="1"/>
</dbReference>
<dbReference type="Proteomes" id="UP000022910">
    <property type="component" value="Unassembled WGS sequence"/>
</dbReference>
<proteinExistence type="predicted"/>
<dbReference type="InterPro" id="IPR050951">
    <property type="entry name" value="Retrovirus_Pol_polyprotein"/>
</dbReference>
<evidence type="ECO:0000256" key="1">
    <source>
        <dbReference type="SAM" id="Coils"/>
    </source>
</evidence>
<dbReference type="PANTHER" id="PTHR37984:SF15">
    <property type="entry name" value="INTEGRASE CATALYTIC DOMAIN-CONTAINING PROTEIN"/>
    <property type="match status" value="1"/>
</dbReference>
<dbReference type="Pfam" id="PF17921">
    <property type="entry name" value="Integrase_H2C2"/>
    <property type="match status" value="1"/>
</dbReference>
<feature type="coiled-coil region" evidence="1">
    <location>
        <begin position="254"/>
        <end position="281"/>
    </location>
</feature>
<accession>A0A015KF22</accession>
<dbReference type="InterPro" id="IPR041588">
    <property type="entry name" value="Integrase_H2C2"/>
</dbReference>
<evidence type="ECO:0000313" key="4">
    <source>
        <dbReference type="Proteomes" id="UP000022910"/>
    </source>
</evidence>
<gene>
    <name evidence="3" type="ORF">RirG_127510</name>
</gene>
<dbReference type="FunFam" id="3.30.420.10:FF:000032">
    <property type="entry name" value="Retrovirus-related Pol polyprotein from transposon 297-like Protein"/>
    <property type="match status" value="1"/>
</dbReference>
<dbReference type="STRING" id="1432141.A0A015KF22"/>
<dbReference type="GO" id="GO:0015074">
    <property type="term" value="P:DNA integration"/>
    <property type="evidence" value="ECO:0007669"/>
    <property type="project" value="InterPro"/>
</dbReference>
<dbReference type="Gene3D" id="3.40.50.300">
    <property type="entry name" value="P-loop containing nucleotide triphosphate hydrolases"/>
    <property type="match status" value="1"/>
</dbReference>
<dbReference type="PANTHER" id="PTHR37984">
    <property type="entry name" value="PROTEIN CBG26694"/>
    <property type="match status" value="1"/>
</dbReference>
<dbReference type="AlphaFoldDB" id="A0A015KF22"/>
<name>A0A015KF22_RHIIW</name>
<dbReference type="InterPro" id="IPR036397">
    <property type="entry name" value="RNaseH_sf"/>
</dbReference>
<keyword evidence="1" id="KW-0175">Coiled coil</keyword>
<evidence type="ECO:0000313" key="3">
    <source>
        <dbReference type="EMBL" id="EXX66054.1"/>
    </source>
</evidence>
<dbReference type="PROSITE" id="PS50994">
    <property type="entry name" value="INTEGRASE"/>
    <property type="match status" value="1"/>
</dbReference>
<dbReference type="HOGENOM" id="CLU_469415_0_0_1"/>
<dbReference type="GO" id="GO:0003676">
    <property type="term" value="F:nucleic acid binding"/>
    <property type="evidence" value="ECO:0007669"/>
    <property type="project" value="InterPro"/>
</dbReference>
<organism evidence="3 4">
    <name type="scientific">Rhizophagus irregularis (strain DAOM 197198w)</name>
    <name type="common">Glomus intraradices</name>
    <dbReference type="NCBI Taxonomy" id="1432141"/>
    <lineage>
        <taxon>Eukaryota</taxon>
        <taxon>Fungi</taxon>
        <taxon>Fungi incertae sedis</taxon>
        <taxon>Mucoromycota</taxon>
        <taxon>Glomeromycotina</taxon>
        <taxon>Glomeromycetes</taxon>
        <taxon>Glomerales</taxon>
        <taxon>Glomeraceae</taxon>
        <taxon>Rhizophagus</taxon>
    </lineage>
</organism>
<dbReference type="InterPro" id="IPR001584">
    <property type="entry name" value="Integrase_cat-core"/>
</dbReference>
<dbReference type="Pfam" id="PF00665">
    <property type="entry name" value="rve"/>
    <property type="match status" value="1"/>
</dbReference>
<protein>
    <submittedName>
        <fullName evidence="3">Gag-pol fusion protein</fullName>
    </submittedName>
</protein>
<dbReference type="OrthoDB" id="5592268at2759"/>
<comment type="caution">
    <text evidence="3">The sequence shown here is derived from an EMBL/GenBank/DDBJ whole genome shotgun (WGS) entry which is preliminary data.</text>
</comment>